<dbReference type="Proteomes" id="UP000527355">
    <property type="component" value="Unassembled WGS sequence"/>
</dbReference>
<protein>
    <recommendedName>
        <fullName evidence="2">Large ribosomal subunit protein uL4 C-terminal domain-containing protein</fullName>
    </recommendedName>
</protein>
<gene>
    <name evidence="3" type="ORF">mMyoMyo1_007987</name>
</gene>
<dbReference type="Pfam" id="PF14374">
    <property type="entry name" value="Ribos_L4_asso_C"/>
    <property type="match status" value="1"/>
</dbReference>
<dbReference type="EMBL" id="JABWUV010000001">
    <property type="protein sequence ID" value="KAF6387491.1"/>
    <property type="molecule type" value="Genomic_DNA"/>
</dbReference>
<evidence type="ECO:0000313" key="4">
    <source>
        <dbReference type="Proteomes" id="UP000527355"/>
    </source>
</evidence>
<comment type="caution">
    <text evidence="3">The sequence shown here is derived from an EMBL/GenBank/DDBJ whole genome shotgun (WGS) entry which is preliminary data.</text>
</comment>
<proteinExistence type="predicted"/>
<accession>A0A7J8AMJ5</accession>
<feature type="domain" description="Large ribosomal subunit protein uL4 C-terminal" evidence="2">
    <location>
        <begin position="20"/>
        <end position="88"/>
    </location>
</feature>
<evidence type="ECO:0000256" key="1">
    <source>
        <dbReference type="SAM" id="MobiDB-lite"/>
    </source>
</evidence>
<dbReference type="PANTHER" id="PTHR19431">
    <property type="entry name" value="60S RIBOSOMAL PROTEIN L4"/>
    <property type="match status" value="1"/>
</dbReference>
<evidence type="ECO:0000259" key="2">
    <source>
        <dbReference type="Pfam" id="PF14374"/>
    </source>
</evidence>
<keyword evidence="4" id="KW-1185">Reference proteome</keyword>
<dbReference type="VEuPathDB" id="HostDB:GeneID_118654209"/>
<dbReference type="InterPro" id="IPR025755">
    <property type="entry name" value="Ribos_uL4_C_dom"/>
</dbReference>
<reference evidence="3 4" key="1">
    <citation type="journal article" date="2020" name="Nature">
        <title>Six reference-quality genomes reveal evolution of bat adaptations.</title>
        <authorList>
            <person name="Jebb D."/>
            <person name="Huang Z."/>
            <person name="Pippel M."/>
            <person name="Hughes G.M."/>
            <person name="Lavrichenko K."/>
            <person name="Devanna P."/>
            <person name="Winkler S."/>
            <person name="Jermiin L.S."/>
            <person name="Skirmuntt E.C."/>
            <person name="Katzourakis A."/>
            <person name="Burkitt-Gray L."/>
            <person name="Ray D.A."/>
            <person name="Sullivan K.A.M."/>
            <person name="Roscito J.G."/>
            <person name="Kirilenko B.M."/>
            <person name="Davalos L.M."/>
            <person name="Corthals A.P."/>
            <person name="Power M.L."/>
            <person name="Jones G."/>
            <person name="Ransome R.D."/>
            <person name="Dechmann D.K.N."/>
            <person name="Locatelli A.G."/>
            <person name="Puechmaille S.J."/>
            <person name="Fedrigo O."/>
            <person name="Jarvis E.D."/>
            <person name="Hiller M."/>
            <person name="Vernes S.C."/>
            <person name="Myers E.W."/>
            <person name="Teeling E.C."/>
        </authorList>
    </citation>
    <scope>NUCLEOTIDE SEQUENCE [LARGE SCALE GENOMIC DNA]</scope>
    <source>
        <strain evidence="3">MMyoMyo1</strain>
        <tissue evidence="3">Flight muscle</tissue>
    </source>
</reference>
<dbReference type="InterPro" id="IPR045240">
    <property type="entry name" value="Ribosomal_uL4_euk/arch"/>
</dbReference>
<feature type="region of interest" description="Disordered" evidence="1">
    <location>
        <begin position="78"/>
        <end position="163"/>
    </location>
</feature>
<feature type="compositionally biased region" description="Basic residues" evidence="1">
    <location>
        <begin position="107"/>
        <end position="126"/>
    </location>
</feature>
<feature type="compositionally biased region" description="Low complexity" evidence="1">
    <location>
        <begin position="129"/>
        <end position="139"/>
    </location>
</feature>
<sequence>MSCMDLGIELPPSRVTATPPMHAMLNITLSKILKSPEIQRALRVPCKKIHSRVLKKKPLKILRIMLKLNSYAKTMRRNTVLRQAKNHKLRVDKAKSDEKGVPGKKPVVGKKGQKTVGLKKQKKPLVGKRLQLPRNQQLRRSPKKRNPPQKKEACDVNLNLFIP</sequence>
<organism evidence="3 4">
    <name type="scientific">Myotis myotis</name>
    <name type="common">Greater mouse-eared bat</name>
    <name type="synonym">Vespertilio myotis</name>
    <dbReference type="NCBI Taxonomy" id="51298"/>
    <lineage>
        <taxon>Eukaryota</taxon>
        <taxon>Metazoa</taxon>
        <taxon>Chordata</taxon>
        <taxon>Craniata</taxon>
        <taxon>Vertebrata</taxon>
        <taxon>Euteleostomi</taxon>
        <taxon>Mammalia</taxon>
        <taxon>Eutheria</taxon>
        <taxon>Laurasiatheria</taxon>
        <taxon>Chiroptera</taxon>
        <taxon>Yangochiroptera</taxon>
        <taxon>Vespertilionidae</taxon>
        <taxon>Myotis</taxon>
    </lineage>
</organism>
<feature type="compositionally biased region" description="Basic and acidic residues" evidence="1">
    <location>
        <begin position="89"/>
        <end position="101"/>
    </location>
</feature>
<dbReference type="AlphaFoldDB" id="A0A7J8AMJ5"/>
<name>A0A7J8AMJ5_MYOMY</name>
<evidence type="ECO:0000313" key="3">
    <source>
        <dbReference type="EMBL" id="KAF6387491.1"/>
    </source>
</evidence>